<keyword evidence="2" id="KW-0732">Signal</keyword>
<evidence type="ECO:0000256" key="2">
    <source>
        <dbReference type="SAM" id="SignalP"/>
    </source>
</evidence>
<feature type="compositionally biased region" description="Basic and acidic residues" evidence="1">
    <location>
        <begin position="228"/>
        <end position="245"/>
    </location>
</feature>
<feature type="signal peptide" evidence="2">
    <location>
        <begin position="1"/>
        <end position="23"/>
    </location>
</feature>
<dbReference type="Proteomes" id="UP000033961">
    <property type="component" value="Chromosome I"/>
</dbReference>
<feature type="chain" id="PRO_5015133264" description="Lipoprotein" evidence="2">
    <location>
        <begin position="24"/>
        <end position="245"/>
    </location>
</feature>
<evidence type="ECO:0008006" key="5">
    <source>
        <dbReference type="Google" id="ProtNLM"/>
    </source>
</evidence>
<organism evidence="3 4">
    <name type="scientific">Leptospira santarosai</name>
    <dbReference type="NCBI Taxonomy" id="28183"/>
    <lineage>
        <taxon>Bacteria</taxon>
        <taxon>Pseudomonadati</taxon>
        <taxon>Spirochaetota</taxon>
        <taxon>Spirochaetia</taxon>
        <taxon>Leptospirales</taxon>
        <taxon>Leptospiraceae</taxon>
        <taxon>Leptospira</taxon>
    </lineage>
</organism>
<dbReference type="NCBIfam" id="NF047435">
    <property type="entry name" value="LA_2272_fam_lipo"/>
    <property type="match status" value="1"/>
</dbReference>
<accession>A0A2P1QSS8</accession>
<evidence type="ECO:0000256" key="1">
    <source>
        <dbReference type="SAM" id="MobiDB-lite"/>
    </source>
</evidence>
<sequence length="245" mass="26820">MEIKCKRNIFLFSLSILCTFVFDCGVAVTPRFTAKIPPKTETEVFRLNLLYGEVEKLYGVNVGLYNHAADLIGAQIGLLNTVHDPIGVQIGAINGVIAVHDIQTGLKIGLFNFGFILESNNPVDYLPKYRKISASVGLVNMMSGKLKLGLFNMGNDINLGIVNLHSDSKWTISIGAVNIGDEGNLQIGIVNYCPNNTIPVMIIANYCSKRSQPKPKINWETQPNAATESKKQAESTTDKGKSFKN</sequence>
<dbReference type="AlphaFoldDB" id="A0A2P1QSS8"/>
<protein>
    <recommendedName>
        <fullName evidence="5">Lipoprotein</fullName>
    </recommendedName>
</protein>
<name>A0A2P1QSS8_9LEPT</name>
<evidence type="ECO:0000313" key="3">
    <source>
        <dbReference type="EMBL" id="AVQ11972.1"/>
    </source>
</evidence>
<proteinExistence type="predicted"/>
<dbReference type="InterPro" id="IPR058093">
    <property type="entry name" value="LA_2272-like"/>
</dbReference>
<dbReference type="NCBIfam" id="NF047436">
    <property type="entry name" value="LA_2272_repeat"/>
    <property type="match status" value="1"/>
</dbReference>
<gene>
    <name evidence="3" type="ORF">XB16_1642</name>
</gene>
<evidence type="ECO:0000313" key="4">
    <source>
        <dbReference type="Proteomes" id="UP000033961"/>
    </source>
</evidence>
<reference evidence="3 4" key="1">
    <citation type="journal article" date="2015" name="Genome Announc.">
        <title>Draft Genome Sequences of Leptospira santarosai Strains U160, U164, and U233, Isolated from Asymptomatic Cattle.</title>
        <authorList>
            <person name="Kremer F.S."/>
            <person name="Eslabao M.R."/>
            <person name="Provisor M."/>
            <person name="Woloski R.D."/>
            <person name="Ramires O.V."/>
            <person name="Moreno L.Z."/>
            <person name="Moreno A.M."/>
            <person name="Hamond C."/>
            <person name="Lilenbaum W."/>
            <person name="Dellagostin O.A."/>
        </authorList>
    </citation>
    <scope>NUCLEOTIDE SEQUENCE [LARGE SCALE GENOMIC DNA]</scope>
    <source>
        <strain evidence="3 4">U160</strain>
    </source>
</reference>
<dbReference type="EMBL" id="CP027843">
    <property type="protein sequence ID" value="AVQ11972.1"/>
    <property type="molecule type" value="Genomic_DNA"/>
</dbReference>
<feature type="region of interest" description="Disordered" evidence="1">
    <location>
        <begin position="213"/>
        <end position="245"/>
    </location>
</feature>